<reference evidence="2" key="2">
    <citation type="submission" date="2012-03" db="EMBL/GenBank/DDBJ databases">
        <title>Complete genome sequence of Borrelia crocidurae.</title>
        <authorList>
            <person name="Elbir H."/>
            <person name="Gimenez G."/>
            <person name="Robert C."/>
            <person name="Raoult D."/>
            <person name="Drancourt M."/>
        </authorList>
    </citation>
    <scope>NUCLEOTIDE SEQUENCE [LARGE SCALE GENOMIC DNA]</scope>
    <source>
        <strain evidence="2">Achema</strain>
        <plasmid evidence="2">unnamed12</plasmid>
    </source>
</reference>
<evidence type="ECO:0000313" key="1">
    <source>
        <dbReference type="EMBL" id="AFI31887.1"/>
    </source>
</evidence>
<proteinExistence type="predicted"/>
<protein>
    <submittedName>
        <fullName evidence="1">Uncharacterized protein</fullName>
    </submittedName>
</protein>
<evidence type="ECO:0000313" key="2">
    <source>
        <dbReference type="Proteomes" id="UP000005212"/>
    </source>
</evidence>
<gene>
    <name evidence="1" type="ordered locus">Q7M_1431</name>
</gene>
<keyword evidence="1" id="KW-0614">Plasmid</keyword>
<dbReference type="EMBL" id="CP003438">
    <property type="protein sequence ID" value="AFI31887.1"/>
    <property type="molecule type" value="Genomic_DNA"/>
</dbReference>
<dbReference type="PATRIC" id="fig|1155096.3.peg.1132"/>
<reference evidence="1 2" key="1">
    <citation type="journal article" date="2012" name="J. Bacteriol.">
        <title>Complete Genome Sequence of Borrelia crocidurae.</title>
        <authorList>
            <person name="Elbir H."/>
            <person name="Gimenez G."/>
            <person name="Robert C."/>
            <person name="Bergstrom S."/>
            <person name="Cutler S."/>
            <person name="Raoult D."/>
            <person name="Drancourt M."/>
        </authorList>
    </citation>
    <scope>NUCLEOTIDE SEQUENCE [LARGE SCALE GENOMIC DNA]</scope>
    <source>
        <strain evidence="1 2">Achema</strain>
        <plasmid evidence="2">unnamed12</plasmid>
    </source>
</reference>
<geneLocation type="plasmid" evidence="2">
    <name>unnamed12</name>
</geneLocation>
<organism evidence="1 2">
    <name type="scientific">Borrelia crocidurae (strain Achema)</name>
    <dbReference type="NCBI Taxonomy" id="1155096"/>
    <lineage>
        <taxon>Bacteria</taxon>
        <taxon>Pseudomonadati</taxon>
        <taxon>Spirochaetota</taxon>
        <taxon>Spirochaetia</taxon>
        <taxon>Spirochaetales</taxon>
        <taxon>Borreliaceae</taxon>
        <taxon>Borrelia</taxon>
    </lineage>
</organism>
<dbReference type="HOGENOM" id="CLU_3230464_0_0_12"/>
<accession>I0FEI1</accession>
<dbReference type="AlphaFoldDB" id="I0FEI1"/>
<dbReference type="RefSeq" id="WP_014683247.1">
    <property type="nucleotide sequence ID" value="NC_017780.1"/>
</dbReference>
<sequence length="43" mass="5115">MSNDLKLLKKKNLKIKLTEEKAHNFFIKAKEKNDKQTIILEDD</sequence>
<dbReference type="Proteomes" id="UP000005212">
    <property type="component" value="Plasmid unnamed12"/>
</dbReference>
<name>I0FEI1_BORCA</name>
<dbReference type="KEGG" id="bcw:Q7M_1431"/>